<dbReference type="EMBL" id="JASODW010000010">
    <property type="protein sequence ID" value="MDK6275689.1"/>
    <property type="molecule type" value="Genomic_DNA"/>
</dbReference>
<evidence type="ECO:0000313" key="2">
    <source>
        <dbReference type="EMBL" id="MDK6275689.1"/>
    </source>
</evidence>
<evidence type="ECO:0000256" key="1">
    <source>
        <dbReference type="SAM" id="Phobius"/>
    </source>
</evidence>
<evidence type="ECO:0000313" key="3">
    <source>
        <dbReference type="Proteomes" id="UP001240483"/>
    </source>
</evidence>
<name>A0AAP4C7F7_9MICC</name>
<reference evidence="2" key="1">
    <citation type="submission" date="2023-05" db="EMBL/GenBank/DDBJ databases">
        <title>Cataloging the Phylogenetic Diversity of Human Bladder Bacteria.</title>
        <authorList>
            <person name="Du J."/>
        </authorList>
    </citation>
    <scope>NUCLEOTIDE SEQUENCE</scope>
    <source>
        <strain evidence="2">UMB9978</strain>
    </source>
</reference>
<organism evidence="2 3">
    <name type="scientific">Pseudoglutamicibacter cumminsii</name>
    <dbReference type="NCBI Taxonomy" id="156979"/>
    <lineage>
        <taxon>Bacteria</taxon>
        <taxon>Bacillati</taxon>
        <taxon>Actinomycetota</taxon>
        <taxon>Actinomycetes</taxon>
        <taxon>Micrococcales</taxon>
        <taxon>Micrococcaceae</taxon>
        <taxon>Pseudoglutamicibacter</taxon>
    </lineage>
</organism>
<keyword evidence="1" id="KW-0812">Transmembrane</keyword>
<proteinExistence type="predicted"/>
<gene>
    <name evidence="2" type="ORF">QP116_08095</name>
</gene>
<feature type="transmembrane region" description="Helical" evidence="1">
    <location>
        <begin position="12"/>
        <end position="36"/>
    </location>
</feature>
<dbReference type="Proteomes" id="UP001240483">
    <property type="component" value="Unassembled WGS sequence"/>
</dbReference>
<comment type="caution">
    <text evidence="2">The sequence shown here is derived from an EMBL/GenBank/DDBJ whole genome shotgun (WGS) entry which is preliminary data.</text>
</comment>
<keyword evidence="1" id="KW-1133">Transmembrane helix</keyword>
<dbReference type="AlphaFoldDB" id="A0AAP4C7F7"/>
<dbReference type="RefSeq" id="WP_285333423.1">
    <property type="nucleotide sequence ID" value="NZ_JASODW010000010.1"/>
</dbReference>
<sequence length="142" mass="14346">MKTTNWSEDRGGATGLVIGLLCLGLIAALGVAMWAVSTADQARAKTAADLAALAAADAHRGVISAGNPCALAADIAAKHDAEITRCTLLTGSGAAGRGGDAAQRATVHITTKANRSGWLRDWPLPAVKAESYAGPPTITAEE</sequence>
<protein>
    <submittedName>
        <fullName evidence="2">Uncharacterized protein</fullName>
    </submittedName>
</protein>
<accession>A0AAP4C7F7</accession>
<keyword evidence="1" id="KW-0472">Membrane</keyword>